<evidence type="ECO:0000313" key="3">
    <source>
        <dbReference type="Proteomes" id="UP000663992"/>
    </source>
</evidence>
<dbReference type="SUPFAM" id="SSF141868">
    <property type="entry name" value="EAL domain-like"/>
    <property type="match status" value="1"/>
</dbReference>
<dbReference type="Proteomes" id="UP000663992">
    <property type="component" value="Unassembled WGS sequence"/>
</dbReference>
<dbReference type="Gene3D" id="3.20.20.450">
    <property type="entry name" value="EAL domain"/>
    <property type="match status" value="1"/>
</dbReference>
<proteinExistence type="predicted"/>
<evidence type="ECO:0000259" key="1">
    <source>
        <dbReference type="PROSITE" id="PS50883"/>
    </source>
</evidence>
<keyword evidence="3" id="KW-1185">Reference proteome</keyword>
<accession>A0ABS3D1Q1</accession>
<feature type="domain" description="EAL" evidence="1">
    <location>
        <begin position="151"/>
        <end position="402"/>
    </location>
</feature>
<name>A0ABS3D1Q1_9ALTE</name>
<dbReference type="InterPro" id="IPR050706">
    <property type="entry name" value="Cyclic-di-GMP_PDE-like"/>
</dbReference>
<sequence>MSKLGDSCIDTGLAGFTHIFVVLRNLEHVRTVYGDDFVHALVNEISFRGHSRGAIISMVGEGAFLMHMHVGFPTSYCLALQELERWQLILSAPPFEIEGIAIFPVLSVGFVTLDLFGTPSLAEINQISPPAPMPLPEVQCSIDWRLSYESDMEFAASFYRGLGRQDFALAFQPVVSLGEGRQALYEEGLLRSVETFTQRATTGEETISTLEKLGLIRRLDRSVVLSLLAMLRQEPQVKLGCNISSSSAVDDSWWISIMELLALQPDLASRLTVEITEYLPMLHPETAVDFVQRLQVLGCRIAIDDFGSGFTTLDFVRRVQPDIIKIHAGYLHRARENERSAEVLNNLVSISSTFAPDVVIEGVENEEDLALARGTSAAWAQGNIFKAPQLWPSWSRHPLFIRSSSL</sequence>
<dbReference type="InterPro" id="IPR001633">
    <property type="entry name" value="EAL_dom"/>
</dbReference>
<dbReference type="EMBL" id="JAFKCS010000084">
    <property type="protein sequence ID" value="MBN7822520.1"/>
    <property type="molecule type" value="Genomic_DNA"/>
</dbReference>
<dbReference type="PANTHER" id="PTHR33121">
    <property type="entry name" value="CYCLIC DI-GMP PHOSPHODIESTERASE PDEF"/>
    <property type="match status" value="1"/>
</dbReference>
<organism evidence="2 3">
    <name type="scientific">Bowmanella yangjiangensis</name>
    <dbReference type="NCBI Taxonomy" id="2811230"/>
    <lineage>
        <taxon>Bacteria</taxon>
        <taxon>Pseudomonadati</taxon>
        <taxon>Pseudomonadota</taxon>
        <taxon>Gammaproteobacteria</taxon>
        <taxon>Alteromonadales</taxon>
        <taxon>Alteromonadaceae</taxon>
        <taxon>Bowmanella</taxon>
    </lineage>
</organism>
<dbReference type="SMART" id="SM00052">
    <property type="entry name" value="EAL"/>
    <property type="match status" value="1"/>
</dbReference>
<gene>
    <name evidence="2" type="ORF">J0A65_21840</name>
</gene>
<protein>
    <submittedName>
        <fullName evidence="2">EAL domain-containing protein</fullName>
    </submittedName>
</protein>
<reference evidence="2 3" key="1">
    <citation type="submission" date="2021-03" db="EMBL/GenBank/DDBJ databases">
        <title>novel species isolated from a fishpond in China.</title>
        <authorList>
            <person name="Lu H."/>
            <person name="Cai Z."/>
        </authorList>
    </citation>
    <scope>NUCLEOTIDE SEQUENCE [LARGE SCALE GENOMIC DNA]</scope>
    <source>
        <strain evidence="2 3">Y57</strain>
    </source>
</reference>
<evidence type="ECO:0000313" key="2">
    <source>
        <dbReference type="EMBL" id="MBN7822520.1"/>
    </source>
</evidence>
<dbReference type="InterPro" id="IPR035919">
    <property type="entry name" value="EAL_sf"/>
</dbReference>
<dbReference type="CDD" id="cd01948">
    <property type="entry name" value="EAL"/>
    <property type="match status" value="1"/>
</dbReference>
<dbReference type="RefSeq" id="WP_206596437.1">
    <property type="nucleotide sequence ID" value="NZ_JAFKCS010000084.1"/>
</dbReference>
<dbReference type="PROSITE" id="PS50883">
    <property type="entry name" value="EAL"/>
    <property type="match status" value="1"/>
</dbReference>
<dbReference type="PANTHER" id="PTHR33121:SF23">
    <property type="entry name" value="CYCLIC DI-GMP PHOSPHODIESTERASE PDEB"/>
    <property type="match status" value="1"/>
</dbReference>
<comment type="caution">
    <text evidence="2">The sequence shown here is derived from an EMBL/GenBank/DDBJ whole genome shotgun (WGS) entry which is preliminary data.</text>
</comment>
<dbReference type="Pfam" id="PF00563">
    <property type="entry name" value="EAL"/>
    <property type="match status" value="1"/>
</dbReference>